<proteinExistence type="predicted"/>
<protein>
    <recommendedName>
        <fullName evidence="1">Thioredoxin-like fold domain-containing protein</fullName>
    </recommendedName>
</protein>
<evidence type="ECO:0000259" key="1">
    <source>
        <dbReference type="Pfam" id="PF13192"/>
    </source>
</evidence>
<dbReference type="KEGG" id="tee:Tel_11560"/>
<reference evidence="2" key="1">
    <citation type="submission" date="2015-10" db="EMBL/GenBank/DDBJ databases">
        <title>Description of Candidatus Tenderia electrophaga gen. nov, sp. nov., an Uncultivated Electroautotroph from a Biocathode Enrichment.</title>
        <authorList>
            <person name="Eddie B.J."/>
            <person name="Malanoski A.P."/>
            <person name="Wang Z."/>
            <person name="Hall R.J."/>
            <person name="Oh S.D."/>
            <person name="Heiner C."/>
            <person name="Lin B."/>
            <person name="Strycharz-Glaven S.M."/>
        </authorList>
    </citation>
    <scope>NUCLEOTIDE SEQUENCE [LARGE SCALE GENOMIC DNA]</scope>
    <source>
        <strain evidence="2">NRL1</strain>
    </source>
</reference>
<gene>
    <name evidence="2" type="ORF">Tel_11560</name>
</gene>
<name>A0A0S2TF15_9GAMM</name>
<dbReference type="Proteomes" id="UP000055136">
    <property type="component" value="Chromosome"/>
</dbReference>
<dbReference type="EMBL" id="CP013099">
    <property type="protein sequence ID" value="ALP53722.1"/>
    <property type="molecule type" value="Genomic_DNA"/>
</dbReference>
<evidence type="ECO:0000313" key="3">
    <source>
        <dbReference type="Proteomes" id="UP000055136"/>
    </source>
</evidence>
<dbReference type="Gene3D" id="3.40.30.10">
    <property type="entry name" value="Glutaredoxin"/>
    <property type="match status" value="1"/>
</dbReference>
<keyword evidence="3" id="KW-1185">Reference proteome</keyword>
<dbReference type="STRING" id="1748243.Tel_11560"/>
<accession>A0A0S2TF15</accession>
<dbReference type="SUPFAM" id="SSF52833">
    <property type="entry name" value="Thioredoxin-like"/>
    <property type="match status" value="1"/>
</dbReference>
<dbReference type="Pfam" id="PF13192">
    <property type="entry name" value="Thioredoxin_3"/>
    <property type="match status" value="1"/>
</dbReference>
<dbReference type="InterPro" id="IPR012336">
    <property type="entry name" value="Thioredoxin-like_fold"/>
</dbReference>
<organism evidence="2 3">
    <name type="scientific">Candidatus Tenderia electrophaga</name>
    <dbReference type="NCBI Taxonomy" id="1748243"/>
    <lineage>
        <taxon>Bacteria</taxon>
        <taxon>Pseudomonadati</taxon>
        <taxon>Pseudomonadota</taxon>
        <taxon>Gammaproteobacteria</taxon>
        <taxon>Candidatus Tenderiales</taxon>
        <taxon>Candidatus Tenderiaceae</taxon>
        <taxon>Candidatus Tenderia</taxon>
    </lineage>
</organism>
<feature type="domain" description="Thioredoxin-like fold" evidence="1">
    <location>
        <begin position="6"/>
        <end position="72"/>
    </location>
</feature>
<dbReference type="InterPro" id="IPR036249">
    <property type="entry name" value="Thioredoxin-like_sf"/>
</dbReference>
<sequence>MSKTVNIEIFTAPNCNRCGRAVSLVQSLAQEPGNDWIAWRRVDVVAELDYAVAMGVRATPAIAIDGKLMFTARPTHDKLYLTLQQHLSES</sequence>
<evidence type="ECO:0000313" key="2">
    <source>
        <dbReference type="EMBL" id="ALP53722.1"/>
    </source>
</evidence>
<dbReference type="AlphaFoldDB" id="A0A0S2TF15"/>